<dbReference type="PANTHER" id="PTHR12931">
    <property type="entry name" value="UBIQUITIN THIOLESTERASE PROTEIN OTUB"/>
    <property type="match status" value="1"/>
</dbReference>
<dbReference type="SUPFAM" id="SSF54001">
    <property type="entry name" value="Cysteine proteinases"/>
    <property type="match status" value="1"/>
</dbReference>
<dbReference type="EMBL" id="KZ502442">
    <property type="protein sequence ID" value="PKU79572.1"/>
    <property type="molecule type" value="Genomic_DNA"/>
</dbReference>
<gene>
    <name evidence="1" type="ORF">MA16_Dca000918</name>
</gene>
<proteinExistence type="predicted"/>
<dbReference type="GO" id="GO:0004843">
    <property type="term" value="F:cysteine-type deubiquitinase activity"/>
    <property type="evidence" value="ECO:0007669"/>
    <property type="project" value="TreeGrafter"/>
</dbReference>
<dbReference type="Gene3D" id="3.30.200.60">
    <property type="entry name" value="Peptidase C65 Otubain, subdomain 1"/>
    <property type="match status" value="1"/>
</dbReference>
<evidence type="ECO:0000313" key="1">
    <source>
        <dbReference type="EMBL" id="PKU79572.1"/>
    </source>
</evidence>
<evidence type="ECO:0000313" key="2">
    <source>
        <dbReference type="Proteomes" id="UP000233837"/>
    </source>
</evidence>
<reference evidence="1 2" key="2">
    <citation type="journal article" date="2017" name="Nature">
        <title>The Apostasia genome and the evolution of orchids.</title>
        <authorList>
            <person name="Zhang G.Q."/>
            <person name="Liu K.W."/>
            <person name="Li Z."/>
            <person name="Lohaus R."/>
            <person name="Hsiao Y.Y."/>
            <person name="Niu S.C."/>
            <person name="Wang J.Y."/>
            <person name="Lin Y.C."/>
            <person name="Xu Q."/>
            <person name="Chen L.J."/>
            <person name="Yoshida K."/>
            <person name="Fujiwara S."/>
            <person name="Wang Z.W."/>
            <person name="Zhang Y.Q."/>
            <person name="Mitsuda N."/>
            <person name="Wang M."/>
            <person name="Liu G.H."/>
            <person name="Pecoraro L."/>
            <person name="Huang H.X."/>
            <person name="Xiao X.J."/>
            <person name="Lin M."/>
            <person name="Wu X.Y."/>
            <person name="Wu W.L."/>
            <person name="Chen Y.Y."/>
            <person name="Chang S.B."/>
            <person name="Sakamoto S."/>
            <person name="Ohme-Takagi M."/>
            <person name="Yagi M."/>
            <person name="Zeng S.J."/>
            <person name="Shen C.Y."/>
            <person name="Yeh C.M."/>
            <person name="Luo Y.B."/>
            <person name="Tsai W.C."/>
            <person name="Van de Peer Y."/>
            <person name="Liu Z.J."/>
        </authorList>
    </citation>
    <scope>NUCLEOTIDE SEQUENCE [LARGE SCALE GENOMIC DNA]</scope>
    <source>
        <tissue evidence="1">The whole plant</tissue>
    </source>
</reference>
<dbReference type="InterPro" id="IPR042468">
    <property type="entry name" value="Peptidase_C65_otubain_sub1"/>
</dbReference>
<accession>A0A2I0WV91</accession>
<dbReference type="STRING" id="906689.A0A2I0WV91"/>
<dbReference type="GO" id="GO:0043130">
    <property type="term" value="F:ubiquitin binding"/>
    <property type="evidence" value="ECO:0007669"/>
    <property type="project" value="TreeGrafter"/>
</dbReference>
<dbReference type="InterPro" id="IPR019400">
    <property type="entry name" value="Peptidase_C65_otubain"/>
</dbReference>
<dbReference type="InterPro" id="IPR038765">
    <property type="entry name" value="Papain-like_cys_pep_sf"/>
</dbReference>
<protein>
    <submittedName>
        <fullName evidence="1">Ubiquitin thioesterase otubain-like</fullName>
    </submittedName>
</protein>
<sequence length="126" mass="14499">MVTSNEICKRQNHFEQSIQGLSCDNAMTVQKFCEIEVEPMDKDVDNVQIIALVDALGVPIRIEYLQDSASPLEEPYITLLYRPGHYDILYTKEYHVVVPEARVSRKYTNFFISCDVSCVLIFWTSA</sequence>
<dbReference type="Proteomes" id="UP000233837">
    <property type="component" value="Unassembled WGS sequence"/>
</dbReference>
<dbReference type="AlphaFoldDB" id="A0A2I0WV91"/>
<organism evidence="1 2">
    <name type="scientific">Dendrobium catenatum</name>
    <dbReference type="NCBI Taxonomy" id="906689"/>
    <lineage>
        <taxon>Eukaryota</taxon>
        <taxon>Viridiplantae</taxon>
        <taxon>Streptophyta</taxon>
        <taxon>Embryophyta</taxon>
        <taxon>Tracheophyta</taxon>
        <taxon>Spermatophyta</taxon>
        <taxon>Magnoliopsida</taxon>
        <taxon>Liliopsida</taxon>
        <taxon>Asparagales</taxon>
        <taxon>Orchidaceae</taxon>
        <taxon>Epidendroideae</taxon>
        <taxon>Malaxideae</taxon>
        <taxon>Dendrobiinae</taxon>
        <taxon>Dendrobium</taxon>
    </lineage>
</organism>
<name>A0A2I0WV91_9ASPA</name>
<dbReference type="Pfam" id="PF10275">
    <property type="entry name" value="Peptidase_C65"/>
    <property type="match status" value="1"/>
</dbReference>
<dbReference type="PANTHER" id="PTHR12931:SF15">
    <property type="entry name" value="UBIQUITIN THIOESTERASE OTUBAIN-LIKE"/>
    <property type="match status" value="1"/>
</dbReference>
<reference evidence="1 2" key="1">
    <citation type="journal article" date="2016" name="Sci. Rep.">
        <title>The Dendrobium catenatum Lindl. genome sequence provides insights into polysaccharide synthase, floral development and adaptive evolution.</title>
        <authorList>
            <person name="Zhang G.Q."/>
            <person name="Xu Q."/>
            <person name="Bian C."/>
            <person name="Tsai W.C."/>
            <person name="Yeh C.M."/>
            <person name="Liu K.W."/>
            <person name="Yoshida K."/>
            <person name="Zhang L.S."/>
            <person name="Chang S.B."/>
            <person name="Chen F."/>
            <person name="Shi Y."/>
            <person name="Su Y.Y."/>
            <person name="Zhang Y.Q."/>
            <person name="Chen L.J."/>
            <person name="Yin Y."/>
            <person name="Lin M."/>
            <person name="Huang H."/>
            <person name="Deng H."/>
            <person name="Wang Z.W."/>
            <person name="Zhu S.L."/>
            <person name="Zhao X."/>
            <person name="Deng C."/>
            <person name="Niu S.C."/>
            <person name="Huang J."/>
            <person name="Wang M."/>
            <person name="Liu G.H."/>
            <person name="Yang H.J."/>
            <person name="Xiao X.J."/>
            <person name="Hsiao Y.Y."/>
            <person name="Wu W.L."/>
            <person name="Chen Y.Y."/>
            <person name="Mitsuda N."/>
            <person name="Ohme-Takagi M."/>
            <person name="Luo Y.B."/>
            <person name="Van de Peer Y."/>
            <person name="Liu Z.J."/>
        </authorList>
    </citation>
    <scope>NUCLEOTIDE SEQUENCE [LARGE SCALE GENOMIC DNA]</scope>
    <source>
        <tissue evidence="1">The whole plant</tissue>
    </source>
</reference>
<dbReference type="GO" id="GO:0005634">
    <property type="term" value="C:nucleus"/>
    <property type="evidence" value="ECO:0007669"/>
    <property type="project" value="TreeGrafter"/>
</dbReference>
<dbReference type="GO" id="GO:0071108">
    <property type="term" value="P:protein K48-linked deubiquitination"/>
    <property type="evidence" value="ECO:0007669"/>
    <property type="project" value="TreeGrafter"/>
</dbReference>
<keyword evidence="2" id="KW-1185">Reference proteome</keyword>